<evidence type="ECO:0000256" key="4">
    <source>
        <dbReference type="ARBA" id="ARBA00022528"/>
    </source>
</evidence>
<evidence type="ECO:0000256" key="5">
    <source>
        <dbReference type="ARBA" id="ARBA00022640"/>
    </source>
</evidence>
<comment type="function">
    <text evidence="11">Plays an essential role in chain termination during de novo fatty acid synthesis.</text>
</comment>
<feature type="domain" description="Acyl-ACP thioesterase N-terminal hotdog" evidence="12">
    <location>
        <begin position="65"/>
        <end position="195"/>
    </location>
</feature>
<dbReference type="SUPFAM" id="SSF54637">
    <property type="entry name" value="Thioesterase/thiol ester dehydrase-isomerase"/>
    <property type="match status" value="2"/>
</dbReference>
<dbReference type="GO" id="GO:0016297">
    <property type="term" value="F:fatty acyl-[ACP] hydrolase activity"/>
    <property type="evidence" value="ECO:0000318"/>
    <property type="project" value="GO_Central"/>
</dbReference>
<dbReference type="HOGENOM" id="CLU_045466_1_2_1"/>
<dbReference type="OMA" id="WVITRIH"/>
<evidence type="ECO:0000256" key="2">
    <source>
        <dbReference type="ARBA" id="ARBA00006500"/>
    </source>
</evidence>
<evidence type="ECO:0000259" key="13">
    <source>
        <dbReference type="Pfam" id="PF20791"/>
    </source>
</evidence>
<dbReference type="InParanoid" id="D8T7A5"/>
<dbReference type="KEGG" id="smo:SELMODRAFT_133589"/>
<keyword evidence="10 11" id="KW-0275">Fatty acid biosynthesis</keyword>
<gene>
    <name evidence="14" type="ORF">SELMODRAFT_133589</name>
</gene>
<comment type="subcellular location">
    <subcellularLocation>
        <location evidence="1 11">Plastid</location>
        <location evidence="1 11">Chloroplast</location>
    </subcellularLocation>
</comment>
<dbReference type="Pfam" id="PF01643">
    <property type="entry name" value="Acyl-ACP_TE"/>
    <property type="match status" value="1"/>
</dbReference>
<dbReference type="PANTHER" id="PTHR31727">
    <property type="entry name" value="OLEOYL-ACYL CARRIER PROTEIN THIOESTERASE 1, CHLOROPLASTIC"/>
    <property type="match status" value="1"/>
</dbReference>
<dbReference type="Gene3D" id="3.10.129.10">
    <property type="entry name" value="Hotdog Thioesterase"/>
    <property type="match status" value="1"/>
</dbReference>
<evidence type="ECO:0000256" key="11">
    <source>
        <dbReference type="RuleBase" id="RU363096"/>
    </source>
</evidence>
<keyword evidence="3 11" id="KW-0444">Lipid biosynthesis</keyword>
<dbReference type="STRING" id="88036.D8T7A5"/>
<comment type="similarity">
    <text evidence="2 11">Belongs to the acyl-ACP thioesterase family.</text>
</comment>
<evidence type="ECO:0000313" key="15">
    <source>
        <dbReference type="Proteomes" id="UP000001514"/>
    </source>
</evidence>
<dbReference type="GO" id="GO:0009507">
    <property type="term" value="C:chloroplast"/>
    <property type="evidence" value="ECO:0007669"/>
    <property type="project" value="UniProtKB-SubCell"/>
</dbReference>
<keyword evidence="8" id="KW-0809">Transit peptide</keyword>
<organism evidence="15">
    <name type="scientific">Selaginella moellendorffii</name>
    <name type="common">Spikemoss</name>
    <dbReference type="NCBI Taxonomy" id="88036"/>
    <lineage>
        <taxon>Eukaryota</taxon>
        <taxon>Viridiplantae</taxon>
        <taxon>Streptophyta</taxon>
        <taxon>Embryophyta</taxon>
        <taxon>Tracheophyta</taxon>
        <taxon>Lycopodiopsida</taxon>
        <taxon>Selaginellales</taxon>
        <taxon>Selaginellaceae</taxon>
        <taxon>Selaginella</taxon>
    </lineage>
</organism>
<keyword evidence="9 11" id="KW-0443">Lipid metabolism</keyword>
<evidence type="ECO:0000256" key="8">
    <source>
        <dbReference type="ARBA" id="ARBA00022946"/>
    </source>
</evidence>
<dbReference type="EMBL" id="GL377685">
    <property type="protein sequence ID" value="EFJ07393.1"/>
    <property type="molecule type" value="Genomic_DNA"/>
</dbReference>
<dbReference type="GO" id="GO:0000036">
    <property type="term" value="F:acyl carrier activity"/>
    <property type="evidence" value="ECO:0000318"/>
    <property type="project" value="GO_Central"/>
</dbReference>
<dbReference type="PANTHER" id="PTHR31727:SF6">
    <property type="entry name" value="OLEOYL-ACYL CARRIER PROTEIN THIOESTERASE 1, CHLOROPLASTIC"/>
    <property type="match status" value="1"/>
</dbReference>
<dbReference type="Proteomes" id="UP000001514">
    <property type="component" value="Unassembled WGS sequence"/>
</dbReference>
<keyword evidence="7 11" id="KW-0276">Fatty acid metabolism</keyword>
<keyword evidence="4 11" id="KW-0150">Chloroplast</keyword>
<reference evidence="14 15" key="1">
    <citation type="journal article" date="2011" name="Science">
        <title>The Selaginella genome identifies genetic changes associated with the evolution of vascular plants.</title>
        <authorList>
            <person name="Banks J.A."/>
            <person name="Nishiyama T."/>
            <person name="Hasebe M."/>
            <person name="Bowman J.L."/>
            <person name="Gribskov M."/>
            <person name="dePamphilis C."/>
            <person name="Albert V.A."/>
            <person name="Aono N."/>
            <person name="Aoyama T."/>
            <person name="Ambrose B.A."/>
            <person name="Ashton N.W."/>
            <person name="Axtell M.J."/>
            <person name="Barker E."/>
            <person name="Barker M.S."/>
            <person name="Bennetzen J.L."/>
            <person name="Bonawitz N.D."/>
            <person name="Chapple C."/>
            <person name="Cheng C."/>
            <person name="Correa L.G."/>
            <person name="Dacre M."/>
            <person name="DeBarry J."/>
            <person name="Dreyer I."/>
            <person name="Elias M."/>
            <person name="Engstrom E.M."/>
            <person name="Estelle M."/>
            <person name="Feng L."/>
            <person name="Finet C."/>
            <person name="Floyd S.K."/>
            <person name="Frommer W.B."/>
            <person name="Fujita T."/>
            <person name="Gramzow L."/>
            <person name="Gutensohn M."/>
            <person name="Harholt J."/>
            <person name="Hattori M."/>
            <person name="Heyl A."/>
            <person name="Hirai T."/>
            <person name="Hiwatashi Y."/>
            <person name="Ishikawa M."/>
            <person name="Iwata M."/>
            <person name="Karol K.G."/>
            <person name="Koehler B."/>
            <person name="Kolukisaoglu U."/>
            <person name="Kubo M."/>
            <person name="Kurata T."/>
            <person name="Lalonde S."/>
            <person name="Li K."/>
            <person name="Li Y."/>
            <person name="Litt A."/>
            <person name="Lyons E."/>
            <person name="Manning G."/>
            <person name="Maruyama T."/>
            <person name="Michael T.P."/>
            <person name="Mikami K."/>
            <person name="Miyazaki S."/>
            <person name="Morinaga S."/>
            <person name="Murata T."/>
            <person name="Mueller-Roeber B."/>
            <person name="Nelson D.R."/>
            <person name="Obara M."/>
            <person name="Oguri Y."/>
            <person name="Olmstead R.G."/>
            <person name="Onodera N."/>
            <person name="Petersen B.L."/>
            <person name="Pils B."/>
            <person name="Prigge M."/>
            <person name="Rensing S.A."/>
            <person name="Riano-Pachon D.M."/>
            <person name="Roberts A.W."/>
            <person name="Sato Y."/>
            <person name="Scheller H.V."/>
            <person name="Schulz B."/>
            <person name="Schulz C."/>
            <person name="Shakirov E.V."/>
            <person name="Shibagaki N."/>
            <person name="Shinohara N."/>
            <person name="Shippen D.E."/>
            <person name="Soerensen I."/>
            <person name="Sotooka R."/>
            <person name="Sugimoto N."/>
            <person name="Sugita M."/>
            <person name="Sumikawa N."/>
            <person name="Tanurdzic M."/>
            <person name="Theissen G."/>
            <person name="Ulvskov P."/>
            <person name="Wakazuki S."/>
            <person name="Weng J.K."/>
            <person name="Willats W.W."/>
            <person name="Wipf D."/>
            <person name="Wolf P.G."/>
            <person name="Yang L."/>
            <person name="Zimmer A.D."/>
            <person name="Zhu Q."/>
            <person name="Mitros T."/>
            <person name="Hellsten U."/>
            <person name="Loque D."/>
            <person name="Otillar R."/>
            <person name="Salamov A."/>
            <person name="Schmutz J."/>
            <person name="Shapiro H."/>
            <person name="Lindquist E."/>
            <person name="Lucas S."/>
            <person name="Rokhsar D."/>
            <person name="Grigoriev I.V."/>
        </authorList>
    </citation>
    <scope>NUCLEOTIDE SEQUENCE [LARGE SCALE GENOMIC DNA]</scope>
</reference>
<evidence type="ECO:0000256" key="3">
    <source>
        <dbReference type="ARBA" id="ARBA00022516"/>
    </source>
</evidence>
<keyword evidence="5 11" id="KW-0934">Plastid</keyword>
<evidence type="ECO:0000256" key="7">
    <source>
        <dbReference type="ARBA" id="ARBA00022832"/>
    </source>
</evidence>
<evidence type="ECO:0000259" key="12">
    <source>
        <dbReference type="Pfam" id="PF01643"/>
    </source>
</evidence>
<dbReference type="Gramene" id="EFJ07393">
    <property type="protein sequence ID" value="EFJ07393"/>
    <property type="gene ID" value="SELMODRAFT_133589"/>
</dbReference>
<dbReference type="AlphaFoldDB" id="D8T7A5"/>
<dbReference type="EC" id="3.1.2.-" evidence="11"/>
<dbReference type="InterPro" id="IPR002864">
    <property type="entry name" value="Acyl-ACP_thioesterase_NHD"/>
</dbReference>
<evidence type="ECO:0000256" key="6">
    <source>
        <dbReference type="ARBA" id="ARBA00022801"/>
    </source>
</evidence>
<evidence type="ECO:0000256" key="10">
    <source>
        <dbReference type="ARBA" id="ARBA00023160"/>
    </source>
</evidence>
<dbReference type="Pfam" id="PF20791">
    <property type="entry name" value="Acyl-ACP_TE_C"/>
    <property type="match status" value="1"/>
</dbReference>
<dbReference type="InterPro" id="IPR049427">
    <property type="entry name" value="Acyl-ACP_TE_C"/>
</dbReference>
<evidence type="ECO:0000256" key="9">
    <source>
        <dbReference type="ARBA" id="ARBA00023098"/>
    </source>
</evidence>
<dbReference type="eggNOG" id="ENOG502QTE3">
    <property type="taxonomic scope" value="Eukaryota"/>
</dbReference>
<name>D8T7A5_SELML</name>
<keyword evidence="15" id="KW-1185">Reference proteome</keyword>
<dbReference type="InterPro" id="IPR029069">
    <property type="entry name" value="HotDog_dom_sf"/>
</dbReference>
<proteinExistence type="inferred from homology"/>
<protein>
    <recommendedName>
        <fullName evidence="11">Acyl-[acyl-carrier-protein] hydrolase</fullName>
        <ecNumber evidence="11">3.1.2.-</ecNumber>
    </recommendedName>
</protein>
<sequence>MSSGRLINTQSWPIGDVGDARRARPTSWRTTTRAVNGNAVLAPERFPGSGSLLERSSYCPRRNVESFSIRSYEVGENRKISIATLANLLQEVACNHARNNGFSVDGFATTLSMRKYGLIWVITRIHIEVEEYPKWGDNIEIDSWFQFQGKNGTRRDWRVTNTRTGKVIARATSTFALMNEQTRRLARINDDVRNEFCLYVLHPPSWVFVDDAVTKKPISKLSEYQHVKENLKPSLADLDMNQHVNNATYMNWILEAIHTKNELNSMTLEFRCECKRENTINACSSLEIDDKNDESSSTFTHLLYLVGSDKEVSRSRTTWRKPSF</sequence>
<evidence type="ECO:0000313" key="14">
    <source>
        <dbReference type="EMBL" id="EFJ07393.1"/>
    </source>
</evidence>
<keyword evidence="6 11" id="KW-0378">Hydrolase</keyword>
<accession>D8T7A5</accession>
<dbReference type="InterPro" id="IPR045023">
    <property type="entry name" value="FATA/B"/>
</dbReference>
<evidence type="ECO:0000256" key="1">
    <source>
        <dbReference type="ARBA" id="ARBA00004229"/>
    </source>
</evidence>
<feature type="domain" description="Acyl-ACP thioesterase-like C-terminal" evidence="13">
    <location>
        <begin position="225"/>
        <end position="321"/>
    </location>
</feature>
<dbReference type="CDD" id="cd00586">
    <property type="entry name" value="4HBT"/>
    <property type="match status" value="1"/>
</dbReference>